<evidence type="ECO:0000313" key="1">
    <source>
        <dbReference type="EMBL" id="RFC54497.1"/>
    </source>
</evidence>
<comment type="caution">
    <text evidence="1">The sequence shown here is derived from an EMBL/GenBank/DDBJ whole genome shotgun (WGS) entry which is preliminary data.</text>
</comment>
<evidence type="ECO:0000313" key="2">
    <source>
        <dbReference type="Proteomes" id="UP000257127"/>
    </source>
</evidence>
<accession>A0A3E1EY90</accession>
<dbReference type="Gene3D" id="2.60.40.10">
    <property type="entry name" value="Immunoglobulins"/>
    <property type="match status" value="1"/>
</dbReference>
<dbReference type="AlphaFoldDB" id="A0A3E1EY90"/>
<dbReference type="Proteomes" id="UP000257127">
    <property type="component" value="Unassembled WGS sequence"/>
</dbReference>
<dbReference type="Pfam" id="PF07610">
    <property type="entry name" value="DUF1573"/>
    <property type="match status" value="1"/>
</dbReference>
<dbReference type="EMBL" id="QURB01000004">
    <property type="protein sequence ID" value="RFC54497.1"/>
    <property type="molecule type" value="Genomic_DNA"/>
</dbReference>
<keyword evidence="2" id="KW-1185">Reference proteome</keyword>
<gene>
    <name evidence="1" type="ORF">DXU93_07900</name>
</gene>
<reference evidence="1 2" key="1">
    <citation type="submission" date="2018-08" db="EMBL/GenBank/DDBJ databases">
        <title>The draft genome squence of Brumimicrobium sp. N62.</title>
        <authorList>
            <person name="Du Z.-J."/>
            <person name="Luo H.-R."/>
        </authorList>
    </citation>
    <scope>NUCLEOTIDE SEQUENCE [LARGE SCALE GENOMIC DNA]</scope>
    <source>
        <strain evidence="1 2">N62</strain>
    </source>
</reference>
<dbReference type="OrthoDB" id="1033173at2"/>
<name>A0A3E1EY90_9FLAO</name>
<protein>
    <submittedName>
        <fullName evidence="1">DUF1573 domain-containing protein</fullName>
    </submittedName>
</protein>
<sequence length="151" mass="17193">MNSCQDVSNKKTSIQIVDNHRQYYPILRGQELEVMFTIKNTGKNPFILSDLLITCGCIAPKKSSIRSIPAGKEGTLILNYDSSKNIGEVKHYIDIYGNLEKTEKSSIVFGVNVVPQSDYTKDYEELLKENIANGLHEFTDGQEHQRLYYLE</sequence>
<organism evidence="1 2">
    <name type="scientific">Brumimicrobium aurantiacum</name>
    <dbReference type="NCBI Taxonomy" id="1737063"/>
    <lineage>
        <taxon>Bacteria</taxon>
        <taxon>Pseudomonadati</taxon>
        <taxon>Bacteroidota</taxon>
        <taxon>Flavobacteriia</taxon>
        <taxon>Flavobacteriales</taxon>
        <taxon>Crocinitomicaceae</taxon>
        <taxon>Brumimicrobium</taxon>
    </lineage>
</organism>
<proteinExistence type="predicted"/>
<dbReference type="InterPro" id="IPR011467">
    <property type="entry name" value="DUF1573"/>
</dbReference>
<dbReference type="InterPro" id="IPR013783">
    <property type="entry name" value="Ig-like_fold"/>
</dbReference>